<dbReference type="InterPro" id="IPR015424">
    <property type="entry name" value="PyrdxlP-dep_Trfase"/>
</dbReference>
<evidence type="ECO:0000313" key="2">
    <source>
        <dbReference type="EMBL" id="KAK5952549.1"/>
    </source>
</evidence>
<dbReference type="GO" id="GO:0008265">
    <property type="term" value="F:molybdenum cofactor sulfurtransferase activity"/>
    <property type="evidence" value="ECO:0007669"/>
    <property type="project" value="TreeGrafter"/>
</dbReference>
<sequence length="638" mass="70787">MDFSHDLYNAHVAQLRSSEYPQLASTSSLHPSNCSLTSHRYYILRPCWNHPLCNLTYRCIPTRPANTFVWESTFRFSASDLSTQRIEHARLAVLDYFNADPNHFDVVFTANATAAIKLVADCFRDQDFRYGYHKDAHTSLVAVRELASLGAQCLACVEDIDDWVQAGIDNTDTTNLSLFAYPAQSNMNGYRPPLSWSSRIRSLHQGRKQDIFVLLDAASYLTTGRPDLSDHDAAPDFITLSFYKIFGYPDLGALLVRKSASTVLTHRKYFGGGTVNQLTVIGGAFRTLRSQNLHDFLEDGTLPFHNIIALTHAINVQRHLFGTAEDISKHTAHLLAWLYARLTSLKHSNHRPVFEIYGDRNATYGDVKTQGPILAFNVLRSDGTYVGKTHFERLAIDCGFQLRTGGVCNPGGIASMLDLAYWEVRDNFAHGVQCGGDIDVMGAKPTGIIRVSLGAMSIMSDLERFVDFVEYFLVENTTGTSSLATQAMQDTSPKVVAPVEGCSGMIVAHADYPRYRNWHNQWCVLNSHTGALVKSPSELSSIKATVEPKIGVLRLTHVKTDSTFSISLREHPSSMGTLSTQAIDVYTATDLTDWLTATLGFPAALARHPLVDANTSLDGTTRLVSYQLAVYNLPHARY</sequence>
<keyword evidence="3" id="KW-1185">Reference proteome</keyword>
<dbReference type="SUPFAM" id="SSF53383">
    <property type="entry name" value="PLP-dependent transferases"/>
    <property type="match status" value="1"/>
</dbReference>
<protein>
    <recommendedName>
        <fullName evidence="1">Aminotransferase class V domain-containing protein</fullName>
    </recommendedName>
</protein>
<dbReference type="AlphaFoldDB" id="A0AAN8I589"/>
<dbReference type="Pfam" id="PF00266">
    <property type="entry name" value="Aminotran_5"/>
    <property type="match status" value="1"/>
</dbReference>
<dbReference type="InterPro" id="IPR015421">
    <property type="entry name" value="PyrdxlP-dep_Trfase_major"/>
</dbReference>
<dbReference type="InterPro" id="IPR015422">
    <property type="entry name" value="PyrdxlP-dep_Trfase_small"/>
</dbReference>
<organism evidence="2 3">
    <name type="scientific">Knufia fluminis</name>
    <dbReference type="NCBI Taxonomy" id="191047"/>
    <lineage>
        <taxon>Eukaryota</taxon>
        <taxon>Fungi</taxon>
        <taxon>Dikarya</taxon>
        <taxon>Ascomycota</taxon>
        <taxon>Pezizomycotina</taxon>
        <taxon>Eurotiomycetes</taxon>
        <taxon>Chaetothyriomycetidae</taxon>
        <taxon>Chaetothyriales</taxon>
        <taxon>Trichomeriaceae</taxon>
        <taxon>Knufia</taxon>
    </lineage>
</organism>
<dbReference type="GO" id="GO:0043545">
    <property type="term" value="P:molybdopterin cofactor metabolic process"/>
    <property type="evidence" value="ECO:0007669"/>
    <property type="project" value="TreeGrafter"/>
</dbReference>
<gene>
    <name evidence="2" type="ORF">OHC33_006594</name>
</gene>
<accession>A0AAN8I589</accession>
<dbReference type="Proteomes" id="UP001316803">
    <property type="component" value="Unassembled WGS sequence"/>
</dbReference>
<comment type="caution">
    <text evidence="2">The sequence shown here is derived from an EMBL/GenBank/DDBJ whole genome shotgun (WGS) entry which is preliminary data.</text>
</comment>
<dbReference type="PANTHER" id="PTHR14237">
    <property type="entry name" value="MOLYBDOPTERIN COFACTOR SULFURASE MOSC"/>
    <property type="match status" value="1"/>
</dbReference>
<dbReference type="Gene3D" id="3.90.1150.10">
    <property type="entry name" value="Aspartate Aminotransferase, domain 1"/>
    <property type="match status" value="1"/>
</dbReference>
<evidence type="ECO:0000313" key="3">
    <source>
        <dbReference type="Proteomes" id="UP001316803"/>
    </source>
</evidence>
<proteinExistence type="predicted"/>
<name>A0AAN8I589_9EURO</name>
<dbReference type="InterPro" id="IPR000192">
    <property type="entry name" value="Aminotrans_V_dom"/>
</dbReference>
<reference evidence="2 3" key="1">
    <citation type="submission" date="2022-12" db="EMBL/GenBank/DDBJ databases">
        <title>Genomic features and morphological characterization of a novel Knufia sp. strain isolated from spacecraft assembly facility.</title>
        <authorList>
            <person name="Teixeira M."/>
            <person name="Chander A.M."/>
            <person name="Stajich J.E."/>
            <person name="Venkateswaran K."/>
        </authorList>
    </citation>
    <scope>NUCLEOTIDE SEQUENCE [LARGE SCALE GENOMIC DNA]</scope>
    <source>
        <strain evidence="2 3">FJI-L2-BK-P2</strain>
    </source>
</reference>
<dbReference type="PANTHER" id="PTHR14237:SF80">
    <property type="entry name" value="MOLYBDENUM COFACTOR SULFURASE"/>
    <property type="match status" value="1"/>
</dbReference>
<dbReference type="EMBL" id="JAKLMC020000015">
    <property type="protein sequence ID" value="KAK5952549.1"/>
    <property type="molecule type" value="Genomic_DNA"/>
</dbReference>
<evidence type="ECO:0000259" key="1">
    <source>
        <dbReference type="Pfam" id="PF00266"/>
    </source>
</evidence>
<dbReference type="Gene3D" id="3.40.640.10">
    <property type="entry name" value="Type I PLP-dependent aspartate aminotransferase-like (Major domain)"/>
    <property type="match status" value="1"/>
</dbReference>
<feature type="domain" description="Aminotransferase class V" evidence="1">
    <location>
        <begin position="79"/>
        <end position="348"/>
    </location>
</feature>